<dbReference type="InterPro" id="IPR001599">
    <property type="entry name" value="Macroglobln_a2"/>
</dbReference>
<dbReference type="Pfam" id="PF07678">
    <property type="entry name" value="TED_complement"/>
    <property type="match status" value="1"/>
</dbReference>
<dbReference type="AlphaFoldDB" id="A0A182SVN1"/>
<protein>
    <recommendedName>
        <fullName evidence="3">Alpha-2-macroglobulin domain-containing protein</fullName>
    </recommendedName>
</protein>
<dbReference type="InterPro" id="IPR008930">
    <property type="entry name" value="Terpenoid_cyclase/PrenylTrfase"/>
</dbReference>
<evidence type="ECO:0000313" key="5">
    <source>
        <dbReference type="Proteomes" id="UP000075901"/>
    </source>
</evidence>
<dbReference type="SMART" id="SM01360">
    <property type="entry name" value="A2M"/>
    <property type="match status" value="1"/>
</dbReference>
<organism evidence="4 5">
    <name type="scientific">Anopheles maculatus</name>
    <dbReference type="NCBI Taxonomy" id="74869"/>
    <lineage>
        <taxon>Eukaryota</taxon>
        <taxon>Metazoa</taxon>
        <taxon>Ecdysozoa</taxon>
        <taxon>Arthropoda</taxon>
        <taxon>Hexapoda</taxon>
        <taxon>Insecta</taxon>
        <taxon>Pterygota</taxon>
        <taxon>Neoptera</taxon>
        <taxon>Endopterygota</taxon>
        <taxon>Diptera</taxon>
        <taxon>Nematocera</taxon>
        <taxon>Culicoidea</taxon>
        <taxon>Culicidae</taxon>
        <taxon>Anophelinae</taxon>
        <taxon>Anopheles</taxon>
        <taxon>Anopheles maculatus group</taxon>
    </lineage>
</organism>
<evidence type="ECO:0000256" key="2">
    <source>
        <dbReference type="ARBA" id="ARBA00022966"/>
    </source>
</evidence>
<dbReference type="EnsemblMetazoa" id="AMAM014352-RA">
    <property type="protein sequence ID" value="AMAM014352-PA"/>
    <property type="gene ID" value="AMAM014352"/>
</dbReference>
<dbReference type="Gene3D" id="1.50.10.20">
    <property type="match status" value="1"/>
</dbReference>
<dbReference type="Pfam" id="PF00207">
    <property type="entry name" value="A2M"/>
    <property type="match status" value="1"/>
</dbReference>
<feature type="domain" description="Alpha-2-macroglobulin" evidence="3">
    <location>
        <begin position="117"/>
        <end position="208"/>
    </location>
</feature>
<evidence type="ECO:0000259" key="3">
    <source>
        <dbReference type="SMART" id="SM01360"/>
    </source>
</evidence>
<dbReference type="GO" id="GO:0005615">
    <property type="term" value="C:extracellular space"/>
    <property type="evidence" value="ECO:0007669"/>
    <property type="project" value="InterPro"/>
</dbReference>
<keyword evidence="1" id="KW-0732">Signal</keyword>
<dbReference type="PANTHER" id="PTHR11412">
    <property type="entry name" value="MACROGLOBULIN / COMPLEMENT"/>
    <property type="match status" value="1"/>
</dbReference>
<dbReference type="GO" id="GO:0004866">
    <property type="term" value="F:endopeptidase inhibitor activity"/>
    <property type="evidence" value="ECO:0007669"/>
    <property type="project" value="InterPro"/>
</dbReference>
<dbReference type="SUPFAM" id="SSF48239">
    <property type="entry name" value="Terpenoid cyclases/Protein prenyltransferases"/>
    <property type="match status" value="1"/>
</dbReference>
<evidence type="ECO:0000256" key="1">
    <source>
        <dbReference type="ARBA" id="ARBA00022729"/>
    </source>
</evidence>
<accession>A0A182SVN1</accession>
<proteinExistence type="predicted"/>
<keyword evidence="2" id="KW-0882">Thioester bond</keyword>
<dbReference type="InterPro" id="IPR050473">
    <property type="entry name" value="A2M/Complement_sys"/>
</dbReference>
<dbReference type="Proteomes" id="UP000075901">
    <property type="component" value="Unassembled WGS sequence"/>
</dbReference>
<dbReference type="Gene3D" id="2.60.120.1540">
    <property type="match status" value="1"/>
</dbReference>
<sequence>LNITATLREPNSSTFAINITTEEDAFVGLLGVDERITQRSTVDNNISQRKLDKLMQKLEDPSAVWSSYDSFGSVGVTMLTDGYLPDVGFVPHSFDDLARAGTSLNQEHRMREDFPETWIWESADTPTGNASFEKSLPDTITTWVVTGFSVSPRNGLQILQNPIKIHSNKWIFAELHLPPSIKRFENVTAHCLVHNYGPAVNLSVEVRPMLKAATPLFLAEGTTETVRIRLHSANVGVLAVEVIVREPTGKVIDALKQTIPVRPEGLIKTVEDVRVLSFPKQSKQSFNLTLPVRTEEDRAISSGEVTLSVIGTFLNLNFFDLEHMVKSSHGNGEENLLFLQTTMAVYDYLNKTNRLQSGTKEKLHTYMEVAYQQMLGHRLDDGSYSIFKRIHQCGGVWFTASTLETLHKLSNHLPVEESLLIEGLDWLVRHSEEDGSFNESCTIVHPHIQRTGGKELSLASSVLFAFVGSVATVQYEQVTNKTVSLLLNAPIEDVYLLAKTTYLLTLIGHPESGRMLNALNKMAMTDGKYRYWSVARREAT</sequence>
<dbReference type="VEuPathDB" id="VectorBase:AMAM014352"/>
<dbReference type="PANTHER" id="PTHR11412:SF136">
    <property type="entry name" value="CD109 ANTIGEN"/>
    <property type="match status" value="1"/>
</dbReference>
<reference evidence="5" key="1">
    <citation type="submission" date="2013-09" db="EMBL/GenBank/DDBJ databases">
        <title>The Genome Sequence of Anopheles maculatus species B.</title>
        <authorList>
            <consortium name="The Broad Institute Genomics Platform"/>
            <person name="Neafsey D.E."/>
            <person name="Besansky N."/>
            <person name="Howell P."/>
            <person name="Walton C."/>
            <person name="Young S.K."/>
            <person name="Zeng Q."/>
            <person name="Gargeya S."/>
            <person name="Fitzgerald M."/>
            <person name="Haas B."/>
            <person name="Abouelleil A."/>
            <person name="Allen A.W."/>
            <person name="Alvarado L."/>
            <person name="Arachchi H.M."/>
            <person name="Berlin A.M."/>
            <person name="Chapman S.B."/>
            <person name="Gainer-Dewar J."/>
            <person name="Goldberg J."/>
            <person name="Griggs A."/>
            <person name="Gujja S."/>
            <person name="Hansen M."/>
            <person name="Howarth C."/>
            <person name="Imamovic A."/>
            <person name="Ireland A."/>
            <person name="Larimer J."/>
            <person name="McCowan C."/>
            <person name="Murphy C."/>
            <person name="Pearson M."/>
            <person name="Poon T.W."/>
            <person name="Priest M."/>
            <person name="Roberts A."/>
            <person name="Saif S."/>
            <person name="Shea T."/>
            <person name="Sisk P."/>
            <person name="Sykes S."/>
            <person name="Wortman J."/>
            <person name="Nusbaum C."/>
            <person name="Birren B."/>
        </authorList>
    </citation>
    <scope>NUCLEOTIDE SEQUENCE [LARGE SCALE GENOMIC DNA]</scope>
    <source>
        <strain evidence="5">maculatus3</strain>
    </source>
</reference>
<name>A0A182SVN1_9DIPT</name>
<reference evidence="4" key="2">
    <citation type="submission" date="2020-05" db="UniProtKB">
        <authorList>
            <consortium name="EnsemblMetazoa"/>
        </authorList>
    </citation>
    <scope>IDENTIFICATION</scope>
    <source>
        <strain evidence="4">maculatus3</strain>
    </source>
</reference>
<keyword evidence="5" id="KW-1185">Reference proteome</keyword>
<dbReference type="Gene3D" id="2.20.130.20">
    <property type="match status" value="1"/>
</dbReference>
<evidence type="ECO:0000313" key="4">
    <source>
        <dbReference type="EnsemblMetazoa" id="AMAM014352-PA"/>
    </source>
</evidence>
<dbReference type="InterPro" id="IPR011626">
    <property type="entry name" value="Alpha-macroglobulin_TED"/>
</dbReference>